<evidence type="ECO:0000313" key="2">
    <source>
        <dbReference type="EMBL" id="EOA97918.1"/>
    </source>
</evidence>
<dbReference type="EMBL" id="KB743581">
    <property type="protein sequence ID" value="EOA97918.1"/>
    <property type="molecule type" value="Genomic_DNA"/>
</dbReference>
<name>R0KXB6_ANAPL</name>
<organism evidence="2 3">
    <name type="scientific">Anas platyrhynchos</name>
    <name type="common">Mallard</name>
    <name type="synonym">Anas boschas</name>
    <dbReference type="NCBI Taxonomy" id="8839"/>
    <lineage>
        <taxon>Eukaryota</taxon>
        <taxon>Metazoa</taxon>
        <taxon>Chordata</taxon>
        <taxon>Craniata</taxon>
        <taxon>Vertebrata</taxon>
        <taxon>Euteleostomi</taxon>
        <taxon>Archelosauria</taxon>
        <taxon>Archosauria</taxon>
        <taxon>Dinosauria</taxon>
        <taxon>Saurischia</taxon>
        <taxon>Theropoda</taxon>
        <taxon>Coelurosauria</taxon>
        <taxon>Aves</taxon>
        <taxon>Neognathae</taxon>
        <taxon>Galloanserae</taxon>
        <taxon>Anseriformes</taxon>
        <taxon>Anatidae</taxon>
        <taxon>Anatinae</taxon>
        <taxon>Anas</taxon>
    </lineage>
</organism>
<dbReference type="AlphaFoldDB" id="R0KXB6"/>
<evidence type="ECO:0000256" key="1">
    <source>
        <dbReference type="SAM" id="MobiDB-lite"/>
    </source>
</evidence>
<accession>R0KXB6</accession>
<feature type="compositionally biased region" description="Basic and acidic residues" evidence="1">
    <location>
        <begin position="109"/>
        <end position="118"/>
    </location>
</feature>
<protein>
    <submittedName>
        <fullName evidence="2">Uncharacterized protein</fullName>
    </submittedName>
</protein>
<proteinExistence type="predicted"/>
<feature type="region of interest" description="Disordered" evidence="1">
    <location>
        <begin position="99"/>
        <end position="118"/>
    </location>
</feature>
<gene>
    <name evidence="2" type="ORF">Anapl_10610</name>
</gene>
<dbReference type="Proteomes" id="UP000296049">
    <property type="component" value="Unassembled WGS sequence"/>
</dbReference>
<keyword evidence="3" id="KW-1185">Reference proteome</keyword>
<evidence type="ECO:0000313" key="3">
    <source>
        <dbReference type="Proteomes" id="UP000296049"/>
    </source>
</evidence>
<reference evidence="3" key="1">
    <citation type="journal article" date="2013" name="Nat. Genet.">
        <title>The duck genome and transcriptome provide insight into an avian influenza virus reservoir species.</title>
        <authorList>
            <person name="Huang Y."/>
            <person name="Li Y."/>
            <person name="Burt D.W."/>
            <person name="Chen H."/>
            <person name="Zhang Y."/>
            <person name="Qian W."/>
            <person name="Kim H."/>
            <person name="Gan S."/>
            <person name="Zhao Y."/>
            <person name="Li J."/>
            <person name="Yi K."/>
            <person name="Feng H."/>
            <person name="Zhu P."/>
            <person name="Li B."/>
            <person name="Liu Q."/>
            <person name="Fairley S."/>
            <person name="Magor K.E."/>
            <person name="Du Z."/>
            <person name="Hu X."/>
            <person name="Goodman L."/>
            <person name="Tafer H."/>
            <person name="Vignal A."/>
            <person name="Lee T."/>
            <person name="Kim K.W."/>
            <person name="Sheng Z."/>
            <person name="An Y."/>
            <person name="Searle S."/>
            <person name="Herrero J."/>
            <person name="Groenen M.A."/>
            <person name="Crooijmans R.P."/>
            <person name="Faraut T."/>
            <person name="Cai Q."/>
            <person name="Webster R.G."/>
            <person name="Aldridge J.R."/>
            <person name="Warren W.C."/>
            <person name="Bartschat S."/>
            <person name="Kehr S."/>
            <person name="Marz M."/>
            <person name="Stadler P.F."/>
            <person name="Smith J."/>
            <person name="Kraus R.H."/>
            <person name="Zhao Y."/>
            <person name="Ren L."/>
            <person name="Fei J."/>
            <person name="Morisson M."/>
            <person name="Kaiser P."/>
            <person name="Griffin D.K."/>
            <person name="Rao M."/>
            <person name="Pitel F."/>
            <person name="Wang J."/>
            <person name="Li N."/>
        </authorList>
    </citation>
    <scope>NUCLEOTIDE SEQUENCE [LARGE SCALE GENOMIC DNA]</scope>
</reference>
<sequence length="118" mass="12892">MEDLDALLAELEQSSRPASMDYTLLAPSSAQQDTAAARPSANCSQKKHAPAPPKVMLWGLDKWAKAPKILLSSRWWCPRGAEGHQGASCGLSCRDVSSQVKLPPRAQPPHKDLETVYR</sequence>
<feature type="region of interest" description="Disordered" evidence="1">
    <location>
        <begin position="25"/>
        <end position="51"/>
    </location>
</feature>